<protein>
    <submittedName>
        <fullName evidence="1">Uncharacterized protein</fullName>
    </submittedName>
</protein>
<comment type="caution">
    <text evidence="1">The sequence shown here is derived from an EMBL/GenBank/DDBJ whole genome shotgun (WGS) entry which is preliminary data.</text>
</comment>
<dbReference type="Proteomes" id="UP001247805">
    <property type="component" value="Unassembled WGS sequence"/>
</dbReference>
<evidence type="ECO:0000313" key="1">
    <source>
        <dbReference type="EMBL" id="MDU0355796.1"/>
    </source>
</evidence>
<accession>A0ABU3T0L1</accession>
<sequence length="262" mass="30677">MDTLVKEFERRGWLFEAKRSDYARHPENTIRVDHNNLTFKLREKLKQTKRTLTAEEEIEKEKQGYVYHEKVNEPTGELMLILEHQVKSVSNPTLNDNKKYFIEDKLGFFFDWIIEASEVASENKVKRRQEDELRQKQNGLTAQFNSLVEDQESKIEDLFSNFNQWQKVEQGRQFLNAVETKMAEHGALTQNQNIWLKWANSIITLADPIEKIIQDTDIAIVTDEISDSINTLAIRNKLGIDVGKKQLQISKDILESALLKRR</sequence>
<dbReference type="RefSeq" id="WP_316027317.1">
    <property type="nucleotide sequence ID" value="NZ_JAWDIO010000002.1"/>
</dbReference>
<proteinExistence type="predicted"/>
<dbReference type="EMBL" id="JAWDIO010000002">
    <property type="protein sequence ID" value="MDU0355796.1"/>
    <property type="molecule type" value="Genomic_DNA"/>
</dbReference>
<evidence type="ECO:0000313" key="2">
    <source>
        <dbReference type="Proteomes" id="UP001247805"/>
    </source>
</evidence>
<organism evidence="1 2">
    <name type="scientific">Paraglaciecola aquimarina</name>
    <dbReference type="NCBI Taxonomy" id="1235557"/>
    <lineage>
        <taxon>Bacteria</taxon>
        <taxon>Pseudomonadati</taxon>
        <taxon>Pseudomonadota</taxon>
        <taxon>Gammaproteobacteria</taxon>
        <taxon>Alteromonadales</taxon>
        <taxon>Alteromonadaceae</taxon>
        <taxon>Paraglaciecola</taxon>
    </lineage>
</organism>
<keyword evidence="2" id="KW-1185">Reference proteome</keyword>
<reference evidence="1 2" key="1">
    <citation type="submission" date="2023-10" db="EMBL/GenBank/DDBJ databases">
        <title>Glaciecola aquimarina strain GGW-M5 nov., isolated from a coastal seawater.</title>
        <authorList>
            <person name="Bayburt H."/>
            <person name="Kim J.M."/>
            <person name="Choi B.J."/>
            <person name="Jeon C.O."/>
        </authorList>
    </citation>
    <scope>NUCLEOTIDE SEQUENCE [LARGE SCALE GENOMIC DNA]</scope>
    <source>
        <strain evidence="1 2">KCTC 32108</strain>
    </source>
</reference>
<name>A0ABU3T0L1_9ALTE</name>
<gene>
    <name evidence="1" type="ORF">RS130_19600</name>
</gene>